<dbReference type="SUPFAM" id="SSF53328">
    <property type="entry name" value="Formyltransferase"/>
    <property type="match status" value="1"/>
</dbReference>
<name>A0A1G2BRU7_9BACT</name>
<dbReference type="GO" id="GO:0005737">
    <property type="term" value="C:cytoplasm"/>
    <property type="evidence" value="ECO:0007669"/>
    <property type="project" value="TreeGrafter"/>
</dbReference>
<dbReference type="Pfam" id="PF00551">
    <property type="entry name" value="Formyl_trans_N"/>
    <property type="match status" value="1"/>
</dbReference>
<dbReference type="AlphaFoldDB" id="A0A1G2BRU7"/>
<sequence length="217" mass="24194">MKPKLIIFASGTKTGGGSGFENLVRSTRDGELNAEIVAVVSNHEHGGVRERADRLGIAFVHFPGPWITENYREIVERSSAEWVALSGWLKLASGLDPRKTFNIHPGPVPEFGGKGMHGHHVHEAVMQAYREGRIKESAVSMHFVTTKYDEGPVFFRMPVRILDTDTPETLGARVNAAEHRWQAKITDLVIHGKIGWNGTDPRSLWTPDDYSFKPRST</sequence>
<gene>
    <name evidence="6" type="ORF">A3B31_03065</name>
</gene>
<dbReference type="Proteomes" id="UP000177349">
    <property type="component" value="Unassembled WGS sequence"/>
</dbReference>
<dbReference type="EC" id="2.1.2.2" evidence="2"/>
<organism evidence="6 7">
    <name type="scientific">Candidatus Komeilibacteria bacterium RIFCSPLOWO2_01_FULL_53_11</name>
    <dbReference type="NCBI Taxonomy" id="1798552"/>
    <lineage>
        <taxon>Bacteria</taxon>
        <taxon>Candidatus Komeiliibacteriota</taxon>
    </lineage>
</organism>
<dbReference type="GO" id="GO:0006189">
    <property type="term" value="P:'de novo' IMP biosynthetic process"/>
    <property type="evidence" value="ECO:0007669"/>
    <property type="project" value="TreeGrafter"/>
</dbReference>
<proteinExistence type="predicted"/>
<protein>
    <recommendedName>
        <fullName evidence="2">phosphoribosylglycinamide formyltransferase 1</fullName>
        <ecNumber evidence="2">2.1.2.2</ecNumber>
    </recommendedName>
</protein>
<evidence type="ECO:0000256" key="1">
    <source>
        <dbReference type="ARBA" id="ARBA00005054"/>
    </source>
</evidence>
<dbReference type="PANTHER" id="PTHR43369">
    <property type="entry name" value="PHOSPHORIBOSYLGLYCINAMIDE FORMYLTRANSFERASE"/>
    <property type="match status" value="1"/>
</dbReference>
<dbReference type="InterPro" id="IPR036477">
    <property type="entry name" value="Formyl_transf_N_sf"/>
</dbReference>
<comment type="caution">
    <text evidence="6">The sequence shown here is derived from an EMBL/GenBank/DDBJ whole genome shotgun (WGS) entry which is preliminary data.</text>
</comment>
<evidence type="ECO:0000313" key="7">
    <source>
        <dbReference type="Proteomes" id="UP000177349"/>
    </source>
</evidence>
<feature type="domain" description="Formyl transferase N-terminal" evidence="5">
    <location>
        <begin position="14"/>
        <end position="181"/>
    </location>
</feature>
<evidence type="ECO:0000259" key="5">
    <source>
        <dbReference type="Pfam" id="PF00551"/>
    </source>
</evidence>
<keyword evidence="4" id="KW-0658">Purine biosynthesis</keyword>
<evidence type="ECO:0000256" key="4">
    <source>
        <dbReference type="ARBA" id="ARBA00022755"/>
    </source>
</evidence>
<dbReference type="GO" id="GO:0004644">
    <property type="term" value="F:phosphoribosylglycinamide formyltransferase activity"/>
    <property type="evidence" value="ECO:0007669"/>
    <property type="project" value="UniProtKB-EC"/>
</dbReference>
<accession>A0A1G2BRU7</accession>
<dbReference type="EMBL" id="MHKN01000052">
    <property type="protein sequence ID" value="OGY90957.1"/>
    <property type="molecule type" value="Genomic_DNA"/>
</dbReference>
<evidence type="ECO:0000256" key="3">
    <source>
        <dbReference type="ARBA" id="ARBA00022679"/>
    </source>
</evidence>
<evidence type="ECO:0000313" key="6">
    <source>
        <dbReference type="EMBL" id="OGY90957.1"/>
    </source>
</evidence>
<comment type="pathway">
    <text evidence="1">Purine metabolism; IMP biosynthesis via de novo pathway; N(2)-formyl-N(1)-(5-phospho-D-ribosyl)glycinamide from N(1)-(5-phospho-D-ribosyl)glycinamide (10-formyl THF route): step 1/1.</text>
</comment>
<dbReference type="Gene3D" id="3.40.50.170">
    <property type="entry name" value="Formyl transferase, N-terminal domain"/>
    <property type="match status" value="1"/>
</dbReference>
<dbReference type="InterPro" id="IPR002376">
    <property type="entry name" value="Formyl_transf_N"/>
</dbReference>
<reference evidence="6 7" key="1">
    <citation type="journal article" date="2016" name="Nat. Commun.">
        <title>Thousands of microbial genomes shed light on interconnected biogeochemical processes in an aquifer system.</title>
        <authorList>
            <person name="Anantharaman K."/>
            <person name="Brown C.T."/>
            <person name="Hug L.A."/>
            <person name="Sharon I."/>
            <person name="Castelle C.J."/>
            <person name="Probst A.J."/>
            <person name="Thomas B.C."/>
            <person name="Singh A."/>
            <person name="Wilkins M.J."/>
            <person name="Karaoz U."/>
            <person name="Brodie E.L."/>
            <person name="Williams K.H."/>
            <person name="Hubbard S.S."/>
            <person name="Banfield J.F."/>
        </authorList>
    </citation>
    <scope>NUCLEOTIDE SEQUENCE [LARGE SCALE GENOMIC DNA]</scope>
</reference>
<evidence type="ECO:0000256" key="2">
    <source>
        <dbReference type="ARBA" id="ARBA00012254"/>
    </source>
</evidence>
<keyword evidence="3" id="KW-0808">Transferase</keyword>
<dbReference type="PANTHER" id="PTHR43369:SF2">
    <property type="entry name" value="PHOSPHORIBOSYLGLYCINAMIDE FORMYLTRANSFERASE"/>
    <property type="match status" value="1"/>
</dbReference>